<reference evidence="2" key="2">
    <citation type="submission" date="2023-05" db="EMBL/GenBank/DDBJ databases">
        <authorList>
            <consortium name="Lawrence Berkeley National Laboratory"/>
            <person name="Steindorff A."/>
            <person name="Hensen N."/>
            <person name="Bonometti L."/>
            <person name="Westerberg I."/>
            <person name="Brannstrom I.O."/>
            <person name="Guillou S."/>
            <person name="Cros-Aarteil S."/>
            <person name="Calhoun S."/>
            <person name="Haridas S."/>
            <person name="Kuo A."/>
            <person name="Mondo S."/>
            <person name="Pangilinan J."/>
            <person name="Riley R."/>
            <person name="Labutti K."/>
            <person name="Andreopoulos B."/>
            <person name="Lipzen A."/>
            <person name="Chen C."/>
            <person name="Yanf M."/>
            <person name="Daum C."/>
            <person name="Ng V."/>
            <person name="Clum A."/>
            <person name="Ohm R."/>
            <person name="Martin F."/>
            <person name="Silar P."/>
            <person name="Natvig D."/>
            <person name="Lalanne C."/>
            <person name="Gautier V."/>
            <person name="Ament-Velasquez S.L."/>
            <person name="Kruys A."/>
            <person name="Hutchinson M.I."/>
            <person name="Powell A.J."/>
            <person name="Barry K."/>
            <person name="Miller A.N."/>
            <person name="Grigoriev I.V."/>
            <person name="Debuchy R."/>
            <person name="Gladieux P."/>
            <person name="Thoren M.H."/>
            <person name="Johannesson H."/>
        </authorList>
    </citation>
    <scope>NUCLEOTIDE SEQUENCE</scope>
    <source>
        <strain evidence="2">PSN293</strain>
    </source>
</reference>
<feature type="compositionally biased region" description="Polar residues" evidence="1">
    <location>
        <begin position="18"/>
        <end position="70"/>
    </location>
</feature>
<feature type="compositionally biased region" description="Basic and acidic residues" evidence="1">
    <location>
        <begin position="148"/>
        <end position="180"/>
    </location>
</feature>
<keyword evidence="3" id="KW-1185">Reference proteome</keyword>
<evidence type="ECO:0000256" key="1">
    <source>
        <dbReference type="SAM" id="MobiDB-lite"/>
    </source>
</evidence>
<organism evidence="2 3">
    <name type="scientific">Rhypophila decipiens</name>
    <dbReference type="NCBI Taxonomy" id="261697"/>
    <lineage>
        <taxon>Eukaryota</taxon>
        <taxon>Fungi</taxon>
        <taxon>Dikarya</taxon>
        <taxon>Ascomycota</taxon>
        <taxon>Pezizomycotina</taxon>
        <taxon>Sordariomycetes</taxon>
        <taxon>Sordariomycetidae</taxon>
        <taxon>Sordariales</taxon>
        <taxon>Naviculisporaceae</taxon>
        <taxon>Rhypophila</taxon>
    </lineage>
</organism>
<evidence type="ECO:0000313" key="2">
    <source>
        <dbReference type="EMBL" id="KAK4207660.1"/>
    </source>
</evidence>
<accession>A0AAN6XW21</accession>
<dbReference type="EMBL" id="MU858281">
    <property type="protein sequence ID" value="KAK4207660.1"/>
    <property type="molecule type" value="Genomic_DNA"/>
</dbReference>
<feature type="region of interest" description="Disordered" evidence="1">
    <location>
        <begin position="1"/>
        <end position="197"/>
    </location>
</feature>
<name>A0AAN6XW21_9PEZI</name>
<dbReference type="Proteomes" id="UP001301769">
    <property type="component" value="Unassembled WGS sequence"/>
</dbReference>
<dbReference type="AlphaFoldDB" id="A0AAN6XW21"/>
<comment type="caution">
    <text evidence="2">The sequence shown here is derived from an EMBL/GenBank/DDBJ whole genome shotgun (WGS) entry which is preliminary data.</text>
</comment>
<feature type="compositionally biased region" description="Gly residues" evidence="1">
    <location>
        <begin position="92"/>
        <end position="102"/>
    </location>
</feature>
<protein>
    <submittedName>
        <fullName evidence="2">Uncharacterized protein</fullName>
    </submittedName>
</protein>
<gene>
    <name evidence="2" type="ORF">QBC37DRAFT_433134</name>
</gene>
<reference evidence="2" key="1">
    <citation type="journal article" date="2023" name="Mol. Phylogenet. Evol.">
        <title>Genome-scale phylogeny and comparative genomics of the fungal order Sordariales.</title>
        <authorList>
            <person name="Hensen N."/>
            <person name="Bonometti L."/>
            <person name="Westerberg I."/>
            <person name="Brannstrom I.O."/>
            <person name="Guillou S."/>
            <person name="Cros-Aarteil S."/>
            <person name="Calhoun S."/>
            <person name="Haridas S."/>
            <person name="Kuo A."/>
            <person name="Mondo S."/>
            <person name="Pangilinan J."/>
            <person name="Riley R."/>
            <person name="LaButti K."/>
            <person name="Andreopoulos B."/>
            <person name="Lipzen A."/>
            <person name="Chen C."/>
            <person name="Yan M."/>
            <person name="Daum C."/>
            <person name="Ng V."/>
            <person name="Clum A."/>
            <person name="Steindorff A."/>
            <person name="Ohm R.A."/>
            <person name="Martin F."/>
            <person name="Silar P."/>
            <person name="Natvig D.O."/>
            <person name="Lalanne C."/>
            <person name="Gautier V."/>
            <person name="Ament-Velasquez S.L."/>
            <person name="Kruys A."/>
            <person name="Hutchinson M.I."/>
            <person name="Powell A.J."/>
            <person name="Barry K."/>
            <person name="Miller A.N."/>
            <person name="Grigoriev I.V."/>
            <person name="Debuchy R."/>
            <person name="Gladieux P."/>
            <person name="Hiltunen Thoren M."/>
            <person name="Johannesson H."/>
        </authorList>
    </citation>
    <scope>NUCLEOTIDE SEQUENCE</scope>
    <source>
        <strain evidence="2">PSN293</strain>
    </source>
</reference>
<feature type="compositionally biased region" description="Basic and acidic residues" evidence="1">
    <location>
        <begin position="79"/>
        <end position="88"/>
    </location>
</feature>
<sequence length="197" mass="20204">MTMQRFATRLATARCYPASQSAATRLTVPISSRLQRPYGTSSSPKSAEDASAQSGGSRSKEAAQTGSSPTGGILGDGKNIPDMDKSESESSSGGGGGGGGPTEGVVPDELANGSMKGRTGGGEPLNSSQDAPKKPLVDSHSLPGGDAKLTKEQQAEVDQHNKEFEAKHGRGEPAKKDQVDPKFWSSKGKEAGTAGKM</sequence>
<evidence type="ECO:0000313" key="3">
    <source>
        <dbReference type="Proteomes" id="UP001301769"/>
    </source>
</evidence>
<proteinExistence type="predicted"/>